<evidence type="ECO:0000313" key="4">
    <source>
        <dbReference type="EMBL" id="PUZ28779.1"/>
    </source>
</evidence>
<evidence type="ECO:0000313" key="5">
    <source>
        <dbReference type="Proteomes" id="UP000244450"/>
    </source>
</evidence>
<dbReference type="PANTHER" id="PTHR38764:SF1">
    <property type="entry name" value="ACYL CARRIER PROTEIN PHOSPHODIESTERASE"/>
    <property type="match status" value="1"/>
</dbReference>
<dbReference type="GO" id="GO:0008770">
    <property type="term" value="F:[acyl-carrier-protein] phosphodiesterase activity"/>
    <property type="evidence" value="ECO:0007669"/>
    <property type="project" value="InterPro"/>
</dbReference>
<evidence type="ECO:0000256" key="3">
    <source>
        <dbReference type="ARBA" id="ARBA00023098"/>
    </source>
</evidence>
<dbReference type="AlphaFoldDB" id="A0A2T7BMA5"/>
<accession>A0A2T7BMA5</accession>
<keyword evidence="3" id="KW-0443">Lipid metabolism</keyword>
<dbReference type="GO" id="GO:0006633">
    <property type="term" value="P:fatty acid biosynthetic process"/>
    <property type="evidence" value="ECO:0007669"/>
    <property type="project" value="InterPro"/>
</dbReference>
<keyword evidence="5" id="KW-1185">Reference proteome</keyword>
<dbReference type="PIRSF" id="PIRSF011489">
    <property type="entry name" value="DUF479"/>
    <property type="match status" value="1"/>
</dbReference>
<dbReference type="Pfam" id="PF04336">
    <property type="entry name" value="ACP_PD"/>
    <property type="match status" value="1"/>
</dbReference>
<name>A0A2T7BMA5_9BACT</name>
<reference evidence="4 5" key="1">
    <citation type="submission" date="2018-04" db="EMBL/GenBank/DDBJ databases">
        <title>Chitinophaga fuyangensis sp. nov., isolated from soil in a chemical factory.</title>
        <authorList>
            <person name="Chen K."/>
        </authorList>
    </citation>
    <scope>NUCLEOTIDE SEQUENCE [LARGE SCALE GENOMIC DNA]</scope>
    <source>
        <strain evidence="4 5">LY-1</strain>
    </source>
</reference>
<dbReference type="OrthoDB" id="8442777at2"/>
<dbReference type="RefSeq" id="WP_108685418.1">
    <property type="nucleotide sequence ID" value="NZ_QCYK01000001.1"/>
</dbReference>
<organism evidence="4 5">
    <name type="scientific">Chitinophaga parva</name>
    <dbReference type="NCBI Taxonomy" id="2169414"/>
    <lineage>
        <taxon>Bacteria</taxon>
        <taxon>Pseudomonadati</taxon>
        <taxon>Bacteroidota</taxon>
        <taxon>Chitinophagia</taxon>
        <taxon>Chitinophagales</taxon>
        <taxon>Chitinophagaceae</taxon>
        <taxon>Chitinophaga</taxon>
    </lineage>
</organism>
<protein>
    <submittedName>
        <fullName evidence="4">DUF479 domain-containing protein</fullName>
    </submittedName>
</protein>
<evidence type="ECO:0000256" key="1">
    <source>
        <dbReference type="ARBA" id="ARBA00022516"/>
    </source>
</evidence>
<gene>
    <name evidence="4" type="ORF">DCC81_04650</name>
</gene>
<keyword evidence="2" id="KW-0378">Hydrolase</keyword>
<dbReference type="PANTHER" id="PTHR38764">
    <property type="entry name" value="ACYL CARRIER PROTEIN PHOSPHODIESTERASE"/>
    <property type="match status" value="1"/>
</dbReference>
<comment type="caution">
    <text evidence="4">The sequence shown here is derived from an EMBL/GenBank/DDBJ whole genome shotgun (WGS) entry which is preliminary data.</text>
</comment>
<evidence type="ECO:0000256" key="2">
    <source>
        <dbReference type="ARBA" id="ARBA00022801"/>
    </source>
</evidence>
<sequence>MNFLAHAYLSFHQPDLMTGNMIGDFVKGRQLALYPQPIQEGIRLHRAIDTFTDNHPATFAARAIFRPQTRLYGAVFTDIVMDHFLANDPRHFTDTSLQAFAQEVYATIGTPPVALPSSFTHMLGYMSSQNWLYNYRFRNGMEQTFRGIVRRAKYINFEASVPLSVFDTHYNALQQCYDEFFPALYTFVQKYTAA</sequence>
<dbReference type="InterPro" id="IPR007431">
    <property type="entry name" value="ACP_PD"/>
</dbReference>
<keyword evidence="1" id="KW-0444">Lipid biosynthesis</keyword>
<dbReference type="EMBL" id="QCYK01000001">
    <property type="protein sequence ID" value="PUZ28779.1"/>
    <property type="molecule type" value="Genomic_DNA"/>
</dbReference>
<dbReference type="Proteomes" id="UP000244450">
    <property type="component" value="Unassembled WGS sequence"/>
</dbReference>
<proteinExistence type="predicted"/>